<dbReference type="InterPro" id="IPR001460">
    <property type="entry name" value="PCN-bd_Tpept"/>
</dbReference>
<comment type="similarity">
    <text evidence="2">Belongs to the transpeptidase family.</text>
</comment>
<dbReference type="Gene3D" id="3.90.1310.10">
    <property type="entry name" value="Penicillin-binding protein 2a (Domain 2)"/>
    <property type="match status" value="1"/>
</dbReference>
<accession>A0A917TDK1</accession>
<evidence type="ECO:0000259" key="6">
    <source>
        <dbReference type="Pfam" id="PF03717"/>
    </source>
</evidence>
<dbReference type="Pfam" id="PF05223">
    <property type="entry name" value="MecA_N"/>
    <property type="match status" value="1"/>
</dbReference>
<dbReference type="GO" id="GO:0071972">
    <property type="term" value="F:peptidoglycan L,D-transpeptidase activity"/>
    <property type="evidence" value="ECO:0007669"/>
    <property type="project" value="TreeGrafter"/>
</dbReference>
<feature type="domain" description="NTF2-like N-terminal transpeptidase" evidence="7">
    <location>
        <begin position="29"/>
        <end position="140"/>
    </location>
</feature>
<protein>
    <submittedName>
        <fullName evidence="8">Penicillin-binding protein</fullName>
    </submittedName>
</protein>
<sequence length="629" mass="65355">MAVSPRRVTALLASLALLATLPACSSKPPDDSLKTFLGAWEQGNIAGLKFLGQDGKALSGDAAQQLLTTVEGDLAAQQPKLSLKGAPAVKDDECTAIVTVQWPVSGSTWEYDTTVKAKRVDKQWTVIFSAKTIHPDLESTDKLAVKKASGTRGSILDAAGQPIVSSKPVVTIGVEPRQVTDINLVVKNLGDAFTAAKVSVDLSTLPNRVKSAKPDAFVEIITLRKEIFDPIANKLNSTPGVVTRNSTQSLAPSAQFARALLGTSGQVTKEIMDKNPGKYKVGDVVGLSGLQQKYDEILQGRPGVSVVIPKPTGTPDVKLFSADPAEGAKIKLTLDVNMQNAAEAALALDTRRSALVAIRISDNSIVAVANGPGAAGNNFALVGQTPPGSTFKTITALGALDKGLTGDSIVACPKTLTVDGRTFKNSHDMELGNVPLHTDFAKSCNTAFASLAPQLGPDGLAKTAQSVGIGIPWDLGVDVFTGKVSANGSKSEQAAAAFGQGTTLASPVILAGAAAAVARGQWKQPQLVLDPAPKNPAADGPQLNPASLDALRQMMREVVTAGTADQLKNLPGDLRGKTGTAEYDNDPAHTHSWFMGYRGDIAFCVFVENGGASTAAAVPIAGKFFQTIG</sequence>
<dbReference type="InterPro" id="IPR012338">
    <property type="entry name" value="Beta-lactam/transpept-like"/>
</dbReference>
<dbReference type="InterPro" id="IPR007887">
    <property type="entry name" value="MecA_N"/>
</dbReference>
<dbReference type="SUPFAM" id="SSF56601">
    <property type="entry name" value="beta-lactamase/transpeptidase-like"/>
    <property type="match status" value="1"/>
</dbReference>
<evidence type="ECO:0000259" key="5">
    <source>
        <dbReference type="Pfam" id="PF00905"/>
    </source>
</evidence>
<keyword evidence="9" id="KW-1185">Reference proteome</keyword>
<name>A0A917TDK1_9ACTN</name>
<feature type="signal peptide" evidence="4">
    <location>
        <begin position="1"/>
        <end position="25"/>
    </location>
</feature>
<dbReference type="RefSeq" id="WP_190249533.1">
    <property type="nucleotide sequence ID" value="NZ_BMPI01000008.1"/>
</dbReference>
<evidence type="ECO:0000313" key="8">
    <source>
        <dbReference type="EMBL" id="GGM19274.1"/>
    </source>
</evidence>
<feature type="chain" id="PRO_5037686856" evidence="4">
    <location>
        <begin position="26"/>
        <end position="629"/>
    </location>
</feature>
<evidence type="ECO:0000256" key="3">
    <source>
        <dbReference type="ARBA" id="ARBA00023136"/>
    </source>
</evidence>
<gene>
    <name evidence="8" type="ORF">GCM10007977_020630</name>
</gene>
<dbReference type="EMBL" id="BMPI01000008">
    <property type="protein sequence ID" value="GGM19274.1"/>
    <property type="molecule type" value="Genomic_DNA"/>
</dbReference>
<dbReference type="Pfam" id="PF03717">
    <property type="entry name" value="PBP_dimer"/>
    <property type="match status" value="1"/>
</dbReference>
<dbReference type="GO" id="GO:0005886">
    <property type="term" value="C:plasma membrane"/>
    <property type="evidence" value="ECO:0007669"/>
    <property type="project" value="TreeGrafter"/>
</dbReference>
<dbReference type="Proteomes" id="UP000642070">
    <property type="component" value="Unassembled WGS sequence"/>
</dbReference>
<dbReference type="InterPro" id="IPR050515">
    <property type="entry name" value="Beta-lactam/transpept"/>
</dbReference>
<dbReference type="Pfam" id="PF00905">
    <property type="entry name" value="Transpeptidase"/>
    <property type="match status" value="1"/>
</dbReference>
<feature type="domain" description="Penicillin-binding protein transpeptidase" evidence="5">
    <location>
        <begin position="356"/>
        <end position="624"/>
    </location>
</feature>
<dbReference type="PANTHER" id="PTHR30627:SF24">
    <property type="entry name" value="PENICILLIN-BINDING PROTEIN 4B"/>
    <property type="match status" value="1"/>
</dbReference>
<keyword evidence="4" id="KW-0732">Signal</keyword>
<reference evidence="8" key="1">
    <citation type="journal article" date="2014" name="Int. J. Syst. Evol. Microbiol.">
        <title>Complete genome sequence of Corynebacterium casei LMG S-19264T (=DSM 44701T), isolated from a smear-ripened cheese.</title>
        <authorList>
            <consortium name="US DOE Joint Genome Institute (JGI-PGF)"/>
            <person name="Walter F."/>
            <person name="Albersmeier A."/>
            <person name="Kalinowski J."/>
            <person name="Ruckert C."/>
        </authorList>
    </citation>
    <scope>NUCLEOTIDE SEQUENCE</scope>
    <source>
        <strain evidence="8">JCM 19831</strain>
    </source>
</reference>
<dbReference type="Gene3D" id="3.40.710.10">
    <property type="entry name" value="DD-peptidase/beta-lactamase superfamily"/>
    <property type="match status" value="1"/>
</dbReference>
<organism evidence="8 9">
    <name type="scientific">Dactylosporangium sucinum</name>
    <dbReference type="NCBI Taxonomy" id="1424081"/>
    <lineage>
        <taxon>Bacteria</taxon>
        <taxon>Bacillati</taxon>
        <taxon>Actinomycetota</taxon>
        <taxon>Actinomycetes</taxon>
        <taxon>Micromonosporales</taxon>
        <taxon>Micromonosporaceae</taxon>
        <taxon>Dactylosporangium</taxon>
    </lineage>
</organism>
<dbReference type="PANTHER" id="PTHR30627">
    <property type="entry name" value="PEPTIDOGLYCAN D,D-TRANSPEPTIDASE"/>
    <property type="match status" value="1"/>
</dbReference>
<evidence type="ECO:0000313" key="9">
    <source>
        <dbReference type="Proteomes" id="UP000642070"/>
    </source>
</evidence>
<dbReference type="GO" id="GO:0071555">
    <property type="term" value="P:cell wall organization"/>
    <property type="evidence" value="ECO:0007669"/>
    <property type="project" value="TreeGrafter"/>
</dbReference>
<evidence type="ECO:0000256" key="1">
    <source>
        <dbReference type="ARBA" id="ARBA00004370"/>
    </source>
</evidence>
<evidence type="ECO:0000256" key="4">
    <source>
        <dbReference type="SAM" id="SignalP"/>
    </source>
</evidence>
<dbReference type="InterPro" id="IPR036138">
    <property type="entry name" value="PBP_dimer_sf"/>
</dbReference>
<feature type="domain" description="Penicillin-binding protein dimerisation" evidence="6">
    <location>
        <begin position="149"/>
        <end position="308"/>
    </location>
</feature>
<dbReference type="AlphaFoldDB" id="A0A917TDK1"/>
<dbReference type="SUPFAM" id="SSF56519">
    <property type="entry name" value="Penicillin binding protein dimerisation domain"/>
    <property type="match status" value="1"/>
</dbReference>
<evidence type="ECO:0000259" key="7">
    <source>
        <dbReference type="Pfam" id="PF05223"/>
    </source>
</evidence>
<proteinExistence type="inferred from homology"/>
<comment type="subcellular location">
    <subcellularLocation>
        <location evidence="1">Membrane</location>
    </subcellularLocation>
</comment>
<keyword evidence="3" id="KW-0472">Membrane</keyword>
<dbReference type="GO" id="GO:0046677">
    <property type="term" value="P:response to antibiotic"/>
    <property type="evidence" value="ECO:0007669"/>
    <property type="project" value="InterPro"/>
</dbReference>
<comment type="caution">
    <text evidence="8">The sequence shown here is derived from an EMBL/GenBank/DDBJ whole genome shotgun (WGS) entry which is preliminary data.</text>
</comment>
<reference evidence="8" key="2">
    <citation type="submission" date="2020-09" db="EMBL/GenBank/DDBJ databases">
        <authorList>
            <person name="Sun Q."/>
            <person name="Ohkuma M."/>
        </authorList>
    </citation>
    <scope>NUCLEOTIDE SEQUENCE</scope>
    <source>
        <strain evidence="8">JCM 19831</strain>
    </source>
</reference>
<dbReference type="GO" id="GO:0008658">
    <property type="term" value="F:penicillin binding"/>
    <property type="evidence" value="ECO:0007669"/>
    <property type="project" value="InterPro"/>
</dbReference>
<evidence type="ECO:0000256" key="2">
    <source>
        <dbReference type="ARBA" id="ARBA00007171"/>
    </source>
</evidence>
<dbReference type="Gene3D" id="3.30.1390.30">
    <property type="entry name" value="Penicillin-binding protein 2a, domain 3"/>
    <property type="match status" value="1"/>
</dbReference>
<dbReference type="InterPro" id="IPR005311">
    <property type="entry name" value="PBP_dimer"/>
</dbReference>